<dbReference type="InterPro" id="IPR019734">
    <property type="entry name" value="TPR_rpt"/>
</dbReference>
<dbReference type="PROSITE" id="PS50005">
    <property type="entry name" value="TPR"/>
    <property type="match status" value="1"/>
</dbReference>
<dbReference type="InterPro" id="IPR011990">
    <property type="entry name" value="TPR-like_helical_dom_sf"/>
</dbReference>
<dbReference type="Gene3D" id="1.25.40.10">
    <property type="entry name" value="Tetratricopeptide repeat domain"/>
    <property type="match status" value="1"/>
</dbReference>
<accession>A0A1D8D1R3</accession>
<sequence>MTSDPHLIFAEVSLDIKCGAFQPALDKLTGMARWLPESYLFHLLSARATRGLKRYDEAIEHLGHCCRIAPSNQVAWRELIEVKTLQSQAQEPERKPAIDKVAAEFEQLSIALAGFTPPRAAECFDPTPLVEQKQPFPDDASIAVPTESLANLFIDQGAYKKAIRVFTSLIQLNPSKADHYRHCIDQVLEKL</sequence>
<dbReference type="KEGG" id="clz:BIU88_04040"/>
<dbReference type="SUPFAM" id="SSF48452">
    <property type="entry name" value="TPR-like"/>
    <property type="match status" value="1"/>
</dbReference>
<evidence type="ECO:0000313" key="3">
    <source>
        <dbReference type="Proteomes" id="UP000095185"/>
    </source>
</evidence>
<keyword evidence="1" id="KW-0802">TPR repeat</keyword>
<dbReference type="STRING" id="274537.BIU88_04040"/>
<dbReference type="OrthoDB" id="594666at2"/>
<evidence type="ECO:0000313" key="2">
    <source>
        <dbReference type="EMBL" id="AOS83385.1"/>
    </source>
</evidence>
<dbReference type="Pfam" id="PF13181">
    <property type="entry name" value="TPR_8"/>
    <property type="match status" value="1"/>
</dbReference>
<name>A0A1D8D1R3_CHLLM</name>
<evidence type="ECO:0000256" key="1">
    <source>
        <dbReference type="PROSITE-ProRule" id="PRU00339"/>
    </source>
</evidence>
<dbReference type="Proteomes" id="UP000095185">
    <property type="component" value="Chromosome"/>
</dbReference>
<reference evidence="2" key="1">
    <citation type="submission" date="2016-09" db="EMBL/GenBank/DDBJ databases">
        <title>Genome sequence of Chlorobaculum limnaeum.</title>
        <authorList>
            <person name="Liu Z."/>
            <person name="Tank M."/>
            <person name="Bryant D.A."/>
        </authorList>
    </citation>
    <scope>NUCLEOTIDE SEQUENCE [LARGE SCALE GENOMIC DNA]</scope>
    <source>
        <strain evidence="2">DSM 1677</strain>
    </source>
</reference>
<proteinExistence type="predicted"/>
<dbReference type="RefSeq" id="WP_069809105.1">
    <property type="nucleotide sequence ID" value="NZ_CP017305.1"/>
</dbReference>
<dbReference type="AlphaFoldDB" id="A0A1D8D1R3"/>
<protein>
    <submittedName>
        <fullName evidence="2">Uncharacterized protein</fullName>
    </submittedName>
</protein>
<feature type="repeat" description="TPR" evidence="1">
    <location>
        <begin position="143"/>
        <end position="176"/>
    </location>
</feature>
<organism evidence="2 3">
    <name type="scientific">Chlorobaculum limnaeum</name>
    <dbReference type="NCBI Taxonomy" id="274537"/>
    <lineage>
        <taxon>Bacteria</taxon>
        <taxon>Pseudomonadati</taxon>
        <taxon>Chlorobiota</taxon>
        <taxon>Chlorobiia</taxon>
        <taxon>Chlorobiales</taxon>
        <taxon>Chlorobiaceae</taxon>
        <taxon>Chlorobaculum</taxon>
    </lineage>
</organism>
<dbReference type="EMBL" id="CP017305">
    <property type="protein sequence ID" value="AOS83385.1"/>
    <property type="molecule type" value="Genomic_DNA"/>
</dbReference>
<gene>
    <name evidence="2" type="ORF">BIU88_04040</name>
</gene>
<keyword evidence="3" id="KW-1185">Reference proteome</keyword>